<dbReference type="PANTHER" id="PTHR37702">
    <property type="entry name" value="PROLINE-RICH FAMILY PROTEIN"/>
    <property type="match status" value="1"/>
</dbReference>
<reference evidence="3" key="1">
    <citation type="submission" date="2020-09" db="EMBL/GenBank/DDBJ databases">
        <title>Genome-Enabled Discovery of Anthraquinone Biosynthesis in Senna tora.</title>
        <authorList>
            <person name="Kang S.-H."/>
            <person name="Pandey R.P."/>
            <person name="Lee C.-M."/>
            <person name="Sim J.-S."/>
            <person name="Jeong J.-T."/>
            <person name="Choi B.-S."/>
            <person name="Jung M."/>
            <person name="Ginzburg D."/>
            <person name="Zhao K."/>
            <person name="Won S.Y."/>
            <person name="Oh T.-J."/>
            <person name="Yu Y."/>
            <person name="Kim N.-H."/>
            <person name="Lee O.R."/>
            <person name="Lee T.-H."/>
            <person name="Bashyal P."/>
            <person name="Kim T.-S."/>
            <person name="Lee W.-H."/>
            <person name="Kawkins C."/>
            <person name="Kim C.-K."/>
            <person name="Kim J.S."/>
            <person name="Ahn B.O."/>
            <person name="Rhee S.Y."/>
            <person name="Sohng J.K."/>
        </authorList>
    </citation>
    <scope>NUCLEOTIDE SEQUENCE</scope>
    <source>
        <tissue evidence="3">Leaf</tissue>
    </source>
</reference>
<dbReference type="EMBL" id="JAAIUW010000003">
    <property type="protein sequence ID" value="KAF7837762.1"/>
    <property type="molecule type" value="Genomic_DNA"/>
</dbReference>
<accession>A0A834X4Z0</accession>
<dbReference type="OrthoDB" id="1436919at2759"/>
<keyword evidence="4" id="KW-1185">Reference proteome</keyword>
<evidence type="ECO:0000313" key="3">
    <source>
        <dbReference type="EMBL" id="KAF7837762.1"/>
    </source>
</evidence>
<feature type="signal peptide" evidence="2">
    <location>
        <begin position="1"/>
        <end position="18"/>
    </location>
</feature>
<dbReference type="AlphaFoldDB" id="A0A834X4Z0"/>
<name>A0A834X4Z0_9FABA</name>
<sequence length="153" mass="16371">MTLILALKALFLSCTIMADHLKGTSKEQIQCTMCSACENPCNQIPSPPPPASTTTCPPPPSHSSSGGTGTYYYSPPPPPPSSSYDYSSPPPPAPTGAYYPPPNYGNYPTPPPPNPIVPYFPFYFYSPPLPSTAWRRSSSVKAFSLISSLVLLV</sequence>
<dbReference type="Proteomes" id="UP000634136">
    <property type="component" value="Unassembled WGS sequence"/>
</dbReference>
<feature type="chain" id="PRO_5032511782" evidence="2">
    <location>
        <begin position="19"/>
        <end position="153"/>
    </location>
</feature>
<protein>
    <submittedName>
        <fullName evidence="3">Leucine-rich repeat extensin-like protein 6</fullName>
    </submittedName>
</protein>
<feature type="compositionally biased region" description="Pro residues" evidence="1">
    <location>
        <begin position="47"/>
        <end position="61"/>
    </location>
</feature>
<comment type="caution">
    <text evidence="3">The sequence shown here is derived from an EMBL/GenBank/DDBJ whole genome shotgun (WGS) entry which is preliminary data.</text>
</comment>
<gene>
    <name evidence="3" type="ORF">G2W53_006244</name>
</gene>
<evidence type="ECO:0000256" key="1">
    <source>
        <dbReference type="SAM" id="MobiDB-lite"/>
    </source>
</evidence>
<organism evidence="3 4">
    <name type="scientific">Senna tora</name>
    <dbReference type="NCBI Taxonomy" id="362788"/>
    <lineage>
        <taxon>Eukaryota</taxon>
        <taxon>Viridiplantae</taxon>
        <taxon>Streptophyta</taxon>
        <taxon>Embryophyta</taxon>
        <taxon>Tracheophyta</taxon>
        <taxon>Spermatophyta</taxon>
        <taxon>Magnoliopsida</taxon>
        <taxon>eudicotyledons</taxon>
        <taxon>Gunneridae</taxon>
        <taxon>Pentapetalae</taxon>
        <taxon>rosids</taxon>
        <taxon>fabids</taxon>
        <taxon>Fabales</taxon>
        <taxon>Fabaceae</taxon>
        <taxon>Caesalpinioideae</taxon>
        <taxon>Cassia clade</taxon>
        <taxon>Senna</taxon>
    </lineage>
</organism>
<feature type="compositionally biased region" description="Low complexity" evidence="1">
    <location>
        <begin position="62"/>
        <end position="73"/>
    </location>
</feature>
<feature type="region of interest" description="Disordered" evidence="1">
    <location>
        <begin position="47"/>
        <end position="91"/>
    </location>
</feature>
<dbReference type="PANTHER" id="PTHR37702:SF17">
    <property type="entry name" value="TRANSMEMBRANE PROTEIN"/>
    <property type="match status" value="1"/>
</dbReference>
<evidence type="ECO:0000313" key="4">
    <source>
        <dbReference type="Proteomes" id="UP000634136"/>
    </source>
</evidence>
<keyword evidence="2" id="KW-0732">Signal</keyword>
<proteinExistence type="predicted"/>
<evidence type="ECO:0000256" key="2">
    <source>
        <dbReference type="SAM" id="SignalP"/>
    </source>
</evidence>